<dbReference type="Proteomes" id="UP000887568">
    <property type="component" value="Unplaced"/>
</dbReference>
<proteinExistence type="predicted"/>
<reference evidence="2" key="1">
    <citation type="submission" date="2022-11" db="UniProtKB">
        <authorList>
            <consortium name="EnsemblMetazoa"/>
        </authorList>
    </citation>
    <scope>IDENTIFICATION</scope>
</reference>
<dbReference type="PANTHER" id="PTHR46601:SF1">
    <property type="entry name" value="ADF-H DOMAIN-CONTAINING PROTEIN"/>
    <property type="match status" value="1"/>
</dbReference>
<feature type="region of interest" description="Disordered" evidence="1">
    <location>
        <begin position="72"/>
        <end position="98"/>
    </location>
</feature>
<evidence type="ECO:0000313" key="3">
    <source>
        <dbReference type="Proteomes" id="UP000887568"/>
    </source>
</evidence>
<sequence length="309" mass="34876">MSTAKEQHPRLKSLKNTSCCDPFKCHSKRKTVGLREVSERFVVEHPSLNLSRAQTLCTGCRKKLSKLPPELTILTSGSSGETTDSEVPGPSRSPTHRDVFVSPNVDVDIVNQSLTIIGESPIKSKKKSTGSYIESKVKKIESTIKNRLETATGKQFQDDECEMISQLKEKFHSLTRTSEQVQVLTVLPTSWSIHKITEEFGASNYMARKAKKLVKEQGILAIPNPKSGKVLTKETEQKVRDFYLSEAISRQMPGMKDFVSVKVDGEKKHIQKHLILCNLKEAFEHFKKKYPDLRIGFSKFAELRPKQCV</sequence>
<accession>A0A913ZY61</accession>
<evidence type="ECO:0000313" key="2">
    <source>
        <dbReference type="EnsemblMetazoa" id="XP_038055996.1"/>
    </source>
</evidence>
<dbReference type="GeneID" id="119727987"/>
<keyword evidence="3" id="KW-1185">Reference proteome</keyword>
<name>A0A913ZY61_PATMI</name>
<evidence type="ECO:0000256" key="1">
    <source>
        <dbReference type="SAM" id="MobiDB-lite"/>
    </source>
</evidence>
<dbReference type="RefSeq" id="XP_038055996.1">
    <property type="nucleotide sequence ID" value="XM_038200068.1"/>
</dbReference>
<protein>
    <submittedName>
        <fullName evidence="2">Uncharacterized protein</fullName>
    </submittedName>
</protein>
<dbReference type="AlphaFoldDB" id="A0A913ZY61"/>
<dbReference type="OrthoDB" id="10062343at2759"/>
<feature type="compositionally biased region" description="Low complexity" evidence="1">
    <location>
        <begin position="75"/>
        <end position="86"/>
    </location>
</feature>
<organism evidence="2 3">
    <name type="scientific">Patiria miniata</name>
    <name type="common">Bat star</name>
    <name type="synonym">Asterina miniata</name>
    <dbReference type="NCBI Taxonomy" id="46514"/>
    <lineage>
        <taxon>Eukaryota</taxon>
        <taxon>Metazoa</taxon>
        <taxon>Echinodermata</taxon>
        <taxon>Eleutherozoa</taxon>
        <taxon>Asterozoa</taxon>
        <taxon>Asteroidea</taxon>
        <taxon>Valvatacea</taxon>
        <taxon>Valvatida</taxon>
        <taxon>Asterinidae</taxon>
        <taxon>Patiria</taxon>
    </lineage>
</organism>
<dbReference type="EnsemblMetazoa" id="XM_038200068.1">
    <property type="protein sequence ID" value="XP_038055996.1"/>
    <property type="gene ID" value="LOC119727987"/>
</dbReference>
<dbReference type="OMA" id="WSIHKIT"/>
<dbReference type="PANTHER" id="PTHR46601">
    <property type="entry name" value="ULP_PROTEASE DOMAIN-CONTAINING PROTEIN"/>
    <property type="match status" value="1"/>
</dbReference>